<sequence length="34" mass="4066">MNQISDDISKYDKVIFNISQQITTKENEIVEKHR</sequence>
<accession>X1CGW9</accession>
<comment type="caution">
    <text evidence="1">The sequence shown here is derived from an EMBL/GenBank/DDBJ whole genome shotgun (WGS) entry which is preliminary data.</text>
</comment>
<gene>
    <name evidence="1" type="ORF">S01H4_60925</name>
</gene>
<organism evidence="1">
    <name type="scientific">marine sediment metagenome</name>
    <dbReference type="NCBI Taxonomy" id="412755"/>
    <lineage>
        <taxon>unclassified sequences</taxon>
        <taxon>metagenomes</taxon>
        <taxon>ecological metagenomes</taxon>
    </lineage>
</organism>
<reference evidence="1" key="1">
    <citation type="journal article" date="2014" name="Front. Microbiol.">
        <title>High frequency of phylogenetically diverse reductive dehalogenase-homologous genes in deep subseafloor sedimentary metagenomes.</title>
        <authorList>
            <person name="Kawai M."/>
            <person name="Futagami T."/>
            <person name="Toyoda A."/>
            <person name="Takaki Y."/>
            <person name="Nishi S."/>
            <person name="Hori S."/>
            <person name="Arai W."/>
            <person name="Tsubouchi T."/>
            <person name="Morono Y."/>
            <person name="Uchiyama I."/>
            <person name="Ito T."/>
            <person name="Fujiyama A."/>
            <person name="Inagaki F."/>
            <person name="Takami H."/>
        </authorList>
    </citation>
    <scope>NUCLEOTIDE SEQUENCE</scope>
    <source>
        <strain evidence="1">Expedition CK06-06</strain>
    </source>
</reference>
<proteinExistence type="predicted"/>
<dbReference type="AlphaFoldDB" id="X1CGW9"/>
<feature type="non-terminal residue" evidence="1">
    <location>
        <position position="34"/>
    </location>
</feature>
<evidence type="ECO:0000313" key="1">
    <source>
        <dbReference type="EMBL" id="GAH06897.1"/>
    </source>
</evidence>
<name>X1CGW9_9ZZZZ</name>
<dbReference type="EMBL" id="BART01036022">
    <property type="protein sequence ID" value="GAH06897.1"/>
    <property type="molecule type" value="Genomic_DNA"/>
</dbReference>
<protein>
    <submittedName>
        <fullName evidence="1">Uncharacterized protein</fullName>
    </submittedName>
</protein>